<dbReference type="Proteomes" id="UP000092971">
    <property type="component" value="Chromosome"/>
</dbReference>
<name>A0A1B1YGP1_THEST</name>
<evidence type="ECO:0000256" key="2">
    <source>
        <dbReference type="SAM" id="MobiDB-lite"/>
    </source>
</evidence>
<evidence type="ECO:0000313" key="6">
    <source>
        <dbReference type="Proteomes" id="UP000092971"/>
    </source>
</evidence>
<feature type="chain" id="PRO_5039345918" evidence="3">
    <location>
        <begin position="23"/>
        <end position="435"/>
    </location>
</feature>
<evidence type="ECO:0000256" key="3">
    <source>
        <dbReference type="SAM" id="SignalP"/>
    </source>
</evidence>
<gene>
    <name evidence="5" type="ORF">CSTERTH_00560</name>
</gene>
<feature type="signal peptide" evidence="3">
    <location>
        <begin position="1"/>
        <end position="22"/>
    </location>
</feature>
<dbReference type="InterPro" id="IPR001119">
    <property type="entry name" value="SLH_dom"/>
</dbReference>
<dbReference type="EMBL" id="CP014672">
    <property type="protein sequence ID" value="ANW99942.1"/>
    <property type="molecule type" value="Genomic_DNA"/>
</dbReference>
<organism evidence="5 6">
    <name type="scientific">Thermoclostridium stercorarium subsp. thermolacticum DSM 2910</name>
    <dbReference type="NCBI Taxonomy" id="1121336"/>
    <lineage>
        <taxon>Bacteria</taxon>
        <taxon>Bacillati</taxon>
        <taxon>Bacillota</taxon>
        <taxon>Clostridia</taxon>
        <taxon>Eubacteriales</taxon>
        <taxon>Oscillospiraceae</taxon>
        <taxon>Thermoclostridium</taxon>
    </lineage>
</organism>
<feature type="domain" description="SLH" evidence="4">
    <location>
        <begin position="45"/>
        <end position="110"/>
    </location>
</feature>
<dbReference type="PANTHER" id="PTHR43308">
    <property type="entry name" value="OUTER MEMBRANE PROTEIN ALPHA-RELATED"/>
    <property type="match status" value="1"/>
</dbReference>
<reference evidence="5 6" key="1">
    <citation type="submission" date="2016-02" db="EMBL/GenBank/DDBJ databases">
        <title>Comparison of Clostridium stercorarium subspecies using comparative genomics and transcriptomics.</title>
        <authorList>
            <person name="Schellenberg J."/>
            <person name="Thallinger G."/>
            <person name="Levin D.B."/>
            <person name="Zhang X."/>
            <person name="Alvare G."/>
            <person name="Fristensky B."/>
            <person name="Sparling R."/>
        </authorList>
    </citation>
    <scope>NUCLEOTIDE SEQUENCE [LARGE SCALE GENOMIC DNA]</scope>
    <source>
        <strain evidence="5 6">DSM 2910</strain>
    </source>
</reference>
<keyword evidence="1" id="KW-0677">Repeat</keyword>
<protein>
    <submittedName>
        <fullName evidence="5">S-layer protein</fullName>
    </submittedName>
</protein>
<evidence type="ECO:0000313" key="5">
    <source>
        <dbReference type="EMBL" id="ANW99942.1"/>
    </source>
</evidence>
<keyword evidence="3" id="KW-0732">Signal</keyword>
<dbReference type="AlphaFoldDB" id="A0A1B1YGP1"/>
<evidence type="ECO:0000256" key="1">
    <source>
        <dbReference type="ARBA" id="ARBA00022737"/>
    </source>
</evidence>
<proteinExistence type="predicted"/>
<feature type="domain" description="SLH" evidence="4">
    <location>
        <begin position="178"/>
        <end position="241"/>
    </location>
</feature>
<dbReference type="InterPro" id="IPR051465">
    <property type="entry name" value="Cell_Envelope_Struct_Comp"/>
</dbReference>
<accession>A0A1B1YGP1</accession>
<feature type="region of interest" description="Disordered" evidence="2">
    <location>
        <begin position="238"/>
        <end position="260"/>
    </location>
</feature>
<dbReference type="PROSITE" id="PS51272">
    <property type="entry name" value="SLH"/>
    <property type="match status" value="2"/>
</dbReference>
<dbReference type="Pfam" id="PF00395">
    <property type="entry name" value="SLH"/>
    <property type="match status" value="2"/>
</dbReference>
<sequence>MKTFAKKIARLIIISLILSVLPMPENHPGVGFPEIMTPAFADAEETISFSDVPKSAWYYDDLLFIMKDNRKIFEGYPDGTFRPHEPLTVDMFIKLIITIMGYNLQNGEEYWATTYIKKAIDEGLIIPWQDSHLTFATKDDPYAGYKRPISRGDMALIAGRAMDKIIKNPDYRDQVAVTSLIKDYNQISQVIKSSVVKFYDLGILTGYPDGEFKPNNYLTRDEALAVIRRIIDPSARKRPELPVAANPTPTPIPVSKLNRPPKRDLGNGVVEVEGVRFDPAADIANPSNGAMKILKAQEFIDVFLKYLKFYEHEGKVRVRGYIPELPEGYEWMISLFCNNKDQNDLGFSDCVLTNSKDEMPEYRLPSNGKTFDMSLYTNKEDIVAIVLICEIKYSSTSASGGYHWISFTLGECSVIDEYGGFSSVYPFETRGYFEW</sequence>
<dbReference type="PANTHER" id="PTHR43308:SF1">
    <property type="entry name" value="OUTER MEMBRANE PROTEIN ALPHA"/>
    <property type="match status" value="1"/>
</dbReference>
<dbReference type="RefSeq" id="WP_065821170.1">
    <property type="nucleotide sequence ID" value="NZ_CP014672.1"/>
</dbReference>
<evidence type="ECO:0000259" key="4">
    <source>
        <dbReference type="PROSITE" id="PS51272"/>
    </source>
</evidence>
<dbReference type="OrthoDB" id="174569at2"/>